<dbReference type="EMBL" id="DSOL01000002">
    <property type="protein sequence ID" value="HEN27074.1"/>
    <property type="molecule type" value="Genomic_DNA"/>
</dbReference>
<evidence type="ECO:0000256" key="6">
    <source>
        <dbReference type="ARBA" id="ARBA00022670"/>
    </source>
</evidence>
<evidence type="ECO:0000256" key="4">
    <source>
        <dbReference type="ARBA" id="ARBA00013115"/>
    </source>
</evidence>
<dbReference type="GO" id="GO:0008236">
    <property type="term" value="F:serine-type peptidase activity"/>
    <property type="evidence" value="ECO:0007669"/>
    <property type="project" value="UniProtKB-KW"/>
</dbReference>
<comment type="catalytic activity">
    <reaction evidence="1">
        <text>[L-4-(L-arginin-2-N-yl)aspartate](n) + H2O = [L-4-(L-arginin-2-N-yl)aspartate](n-1) + L-4-(L-arginin-2-N-yl)aspartate</text>
        <dbReference type="Rhea" id="RHEA:12845"/>
        <dbReference type="Rhea" id="RHEA-COMP:13728"/>
        <dbReference type="Rhea" id="RHEA-COMP:13734"/>
        <dbReference type="ChEBI" id="CHEBI:15377"/>
        <dbReference type="ChEBI" id="CHEBI:137986"/>
        <dbReference type="ChEBI" id="CHEBI:137991"/>
        <dbReference type="EC" id="3.4.15.6"/>
    </reaction>
</comment>
<accession>A0A7C2P3A8</accession>
<evidence type="ECO:0000256" key="8">
    <source>
        <dbReference type="ARBA" id="ARBA00022825"/>
    </source>
</evidence>
<dbReference type="InterPro" id="IPR029062">
    <property type="entry name" value="Class_I_gatase-like"/>
</dbReference>
<evidence type="ECO:0000256" key="7">
    <source>
        <dbReference type="ARBA" id="ARBA00022801"/>
    </source>
</evidence>
<dbReference type="Gene3D" id="3.40.50.880">
    <property type="match status" value="1"/>
</dbReference>
<evidence type="ECO:0000256" key="3">
    <source>
        <dbReference type="ARBA" id="ARBA00006534"/>
    </source>
</evidence>
<evidence type="ECO:0000313" key="9">
    <source>
        <dbReference type="EMBL" id="HEN27074.1"/>
    </source>
</evidence>
<dbReference type="SUPFAM" id="SSF52317">
    <property type="entry name" value="Class I glutamine amidotransferase-like"/>
    <property type="match status" value="1"/>
</dbReference>
<keyword evidence="9" id="KW-0121">Carboxypeptidase</keyword>
<evidence type="ECO:0000256" key="5">
    <source>
        <dbReference type="ARBA" id="ARBA00015719"/>
    </source>
</evidence>
<dbReference type="GO" id="GO:0004180">
    <property type="term" value="F:carboxypeptidase activity"/>
    <property type="evidence" value="ECO:0007669"/>
    <property type="project" value="UniProtKB-KW"/>
</dbReference>
<keyword evidence="8" id="KW-0720">Serine protease</keyword>
<dbReference type="InterPro" id="IPR011811">
    <property type="entry name" value="Peptidase_S51_cyanophycinase"/>
</dbReference>
<protein>
    <recommendedName>
        <fullName evidence="5">Cyanophycinase</fullName>
        <ecNumber evidence="4">3.4.15.6</ecNumber>
    </recommendedName>
</protein>
<gene>
    <name evidence="9" type="ORF">ENQ77_00040</name>
</gene>
<name>A0A7C2P3A8_UNCW3</name>
<dbReference type="PANTHER" id="PTHR36175:SF1">
    <property type="entry name" value="CYANOPHYCINASE"/>
    <property type="match status" value="1"/>
</dbReference>
<evidence type="ECO:0000256" key="1">
    <source>
        <dbReference type="ARBA" id="ARBA00001092"/>
    </source>
</evidence>
<dbReference type="Pfam" id="PF03575">
    <property type="entry name" value="Peptidase_S51"/>
    <property type="match status" value="1"/>
</dbReference>
<keyword evidence="7 9" id="KW-0378">Hydrolase</keyword>
<dbReference type="InterPro" id="IPR005320">
    <property type="entry name" value="Peptidase_S51"/>
</dbReference>
<comment type="caution">
    <text evidence="9">The sequence shown here is derived from an EMBL/GenBank/DDBJ whole genome shotgun (WGS) entry which is preliminary data.</text>
</comment>
<proteinExistence type="inferred from homology"/>
<dbReference type="CDD" id="cd03145">
    <property type="entry name" value="GAT1_cyanophycinase"/>
    <property type="match status" value="1"/>
</dbReference>
<organism evidence="9">
    <name type="scientific">candidate division WOR-3 bacterium</name>
    <dbReference type="NCBI Taxonomy" id="2052148"/>
    <lineage>
        <taxon>Bacteria</taxon>
        <taxon>Bacteria division WOR-3</taxon>
    </lineage>
</organism>
<reference evidence="9" key="1">
    <citation type="journal article" date="2020" name="mSystems">
        <title>Genome- and Community-Level Interaction Insights into Carbon Utilization and Element Cycling Functions of Hydrothermarchaeota in Hydrothermal Sediment.</title>
        <authorList>
            <person name="Zhou Z."/>
            <person name="Liu Y."/>
            <person name="Xu W."/>
            <person name="Pan J."/>
            <person name="Luo Z.H."/>
            <person name="Li M."/>
        </authorList>
    </citation>
    <scope>NUCLEOTIDE SEQUENCE [LARGE SCALE GENOMIC DNA]</scope>
    <source>
        <strain evidence="9">SpSt-34</strain>
    </source>
</reference>
<dbReference type="GO" id="GO:0008241">
    <property type="term" value="F:peptidyl-dipeptidase activity"/>
    <property type="evidence" value="ECO:0007669"/>
    <property type="project" value="UniProtKB-EC"/>
</dbReference>
<dbReference type="NCBIfam" id="TIGR02069">
    <property type="entry name" value="cyanophycinase"/>
    <property type="match status" value="1"/>
</dbReference>
<dbReference type="GO" id="GO:0006508">
    <property type="term" value="P:proteolysis"/>
    <property type="evidence" value="ECO:0007669"/>
    <property type="project" value="UniProtKB-KW"/>
</dbReference>
<comment type="function">
    <text evidence="2">Exopeptidase that catalyzes the hydrolytic cleavage of multi-L-arginyl-poly-L-aspartic acid (cyanophycin; a water-insoluble reserve polymer) into aspartate-arginine dipeptides.</text>
</comment>
<sequence>MIVIPMGGNISITTSFKISNFLKSKFNFEPSMLILPCASGDPKYFPEICEFWERAFKRVKLIPFHKKANTKYTESDWDKFLEDANFVFFSGGDQKRIIELVRDSYLHERLLERLKNDEDFAVGGTSAGAAVLGELCILRGSNTNFSRVRVTKGLNFISGFIVDQHFKERKRFGRLIYALDSFKLNGVGVDEDTALIYERNKGFTKILGNGYVWFFEYLGDKSLKLYFASENEEV</sequence>
<dbReference type="PANTHER" id="PTHR36175">
    <property type="entry name" value="CYANOPHYCINASE"/>
    <property type="match status" value="1"/>
</dbReference>
<keyword evidence="6" id="KW-0645">Protease</keyword>
<comment type="similarity">
    <text evidence="3">Belongs to the peptidase S51 family.</text>
</comment>
<dbReference type="EC" id="3.4.15.6" evidence="4"/>
<evidence type="ECO:0000256" key="2">
    <source>
        <dbReference type="ARBA" id="ARBA00002039"/>
    </source>
</evidence>
<dbReference type="AlphaFoldDB" id="A0A7C2P3A8"/>